<keyword evidence="5" id="KW-0997">Cell inner membrane</keyword>
<dbReference type="GO" id="GO:0005886">
    <property type="term" value="C:plasma membrane"/>
    <property type="evidence" value="ECO:0007669"/>
    <property type="project" value="UniProtKB-SubCell"/>
</dbReference>
<evidence type="ECO:0000256" key="6">
    <source>
        <dbReference type="ARBA" id="ARBA00022692"/>
    </source>
</evidence>
<evidence type="ECO:0000256" key="5">
    <source>
        <dbReference type="ARBA" id="ARBA00022519"/>
    </source>
</evidence>
<comment type="similarity">
    <text evidence="9">Belongs to the methyl-accepting chemotaxis (MCP) protein family.</text>
</comment>
<evidence type="ECO:0000256" key="7">
    <source>
        <dbReference type="ARBA" id="ARBA00022989"/>
    </source>
</evidence>
<dbReference type="InterPro" id="IPR013655">
    <property type="entry name" value="PAS_fold_3"/>
</dbReference>
<dbReference type="InterPro" id="IPR004089">
    <property type="entry name" value="MCPsignal_dom"/>
</dbReference>
<dbReference type="SMART" id="SM00091">
    <property type="entry name" value="PAS"/>
    <property type="match status" value="1"/>
</dbReference>
<feature type="transmembrane region" description="Helical" evidence="11">
    <location>
        <begin position="169"/>
        <end position="189"/>
    </location>
</feature>
<keyword evidence="4" id="KW-0145">Chemotaxis</keyword>
<dbReference type="AlphaFoldDB" id="A0A923KNN4"/>
<dbReference type="InterPro" id="IPR035965">
    <property type="entry name" value="PAS-like_dom_sf"/>
</dbReference>
<dbReference type="Pfam" id="PF08447">
    <property type="entry name" value="PAS_3"/>
    <property type="match status" value="1"/>
</dbReference>
<dbReference type="PROSITE" id="PS50885">
    <property type="entry name" value="HAMP"/>
    <property type="match status" value="1"/>
</dbReference>
<evidence type="ECO:0000256" key="3">
    <source>
        <dbReference type="ARBA" id="ARBA00022481"/>
    </source>
</evidence>
<evidence type="ECO:0000259" key="12">
    <source>
        <dbReference type="PROSITE" id="PS50111"/>
    </source>
</evidence>
<comment type="subcellular location">
    <subcellularLocation>
        <location evidence="1">Cell inner membrane</location>
        <topology evidence="1">Multi-pass membrane protein</topology>
    </subcellularLocation>
</comment>
<evidence type="ECO:0000259" key="13">
    <source>
        <dbReference type="PROSITE" id="PS50112"/>
    </source>
</evidence>
<accession>A0A923KNN4</accession>
<dbReference type="Gene3D" id="3.30.450.20">
    <property type="entry name" value="PAS domain"/>
    <property type="match status" value="1"/>
</dbReference>
<dbReference type="NCBIfam" id="TIGR00229">
    <property type="entry name" value="sensory_box"/>
    <property type="match status" value="1"/>
</dbReference>
<evidence type="ECO:0000313" key="15">
    <source>
        <dbReference type="EMBL" id="MBC3861344.1"/>
    </source>
</evidence>
<proteinExistence type="inferred from homology"/>
<dbReference type="EMBL" id="JACOFV010000003">
    <property type="protein sequence ID" value="MBC3861344.1"/>
    <property type="molecule type" value="Genomic_DNA"/>
</dbReference>
<protein>
    <submittedName>
        <fullName evidence="15">PAS domain-containing protein</fullName>
    </submittedName>
</protein>
<feature type="domain" description="Methyl-accepting transducer" evidence="12">
    <location>
        <begin position="274"/>
        <end position="503"/>
    </location>
</feature>
<evidence type="ECO:0000256" key="11">
    <source>
        <dbReference type="SAM" id="Phobius"/>
    </source>
</evidence>
<evidence type="ECO:0000256" key="1">
    <source>
        <dbReference type="ARBA" id="ARBA00004429"/>
    </source>
</evidence>
<dbReference type="SMART" id="SM00304">
    <property type="entry name" value="HAMP"/>
    <property type="match status" value="1"/>
</dbReference>
<dbReference type="PANTHER" id="PTHR43531">
    <property type="entry name" value="PROTEIN ICFG"/>
    <property type="match status" value="1"/>
</dbReference>
<keyword evidence="2" id="KW-1003">Cell membrane</keyword>
<dbReference type="SMART" id="SM00283">
    <property type="entry name" value="MA"/>
    <property type="match status" value="1"/>
</dbReference>
<dbReference type="InterPro" id="IPR051310">
    <property type="entry name" value="MCP_chemotaxis"/>
</dbReference>
<dbReference type="GO" id="GO:0052131">
    <property type="term" value="P:positive aerotaxis"/>
    <property type="evidence" value="ECO:0007669"/>
    <property type="project" value="UniProtKB-ARBA"/>
</dbReference>
<dbReference type="SUPFAM" id="SSF55785">
    <property type="entry name" value="PYP-like sensor domain (PAS domain)"/>
    <property type="match status" value="1"/>
</dbReference>
<dbReference type="PROSITE" id="PS50112">
    <property type="entry name" value="PAS"/>
    <property type="match status" value="1"/>
</dbReference>
<name>A0A923KNN4_9BURK</name>
<comment type="caution">
    <text evidence="15">The sequence shown here is derived from an EMBL/GenBank/DDBJ whole genome shotgun (WGS) entry which is preliminary data.</text>
</comment>
<keyword evidence="16" id="KW-1185">Reference proteome</keyword>
<organism evidence="15 16">
    <name type="scientific">Undibacterium jejuense</name>
    <dbReference type="NCBI Taxonomy" id="1344949"/>
    <lineage>
        <taxon>Bacteria</taxon>
        <taxon>Pseudomonadati</taxon>
        <taxon>Pseudomonadota</taxon>
        <taxon>Betaproteobacteria</taxon>
        <taxon>Burkholderiales</taxon>
        <taxon>Oxalobacteraceae</taxon>
        <taxon>Undibacterium</taxon>
    </lineage>
</organism>
<reference evidence="15" key="1">
    <citation type="submission" date="2020-08" db="EMBL/GenBank/DDBJ databases">
        <title>Novel species isolated from subtropical streams in China.</title>
        <authorList>
            <person name="Lu H."/>
        </authorList>
    </citation>
    <scope>NUCLEOTIDE SEQUENCE</scope>
    <source>
        <strain evidence="15">KACC 12607</strain>
    </source>
</reference>
<dbReference type="CDD" id="cd00130">
    <property type="entry name" value="PAS"/>
    <property type="match status" value="1"/>
</dbReference>
<evidence type="ECO:0000256" key="4">
    <source>
        <dbReference type="ARBA" id="ARBA00022500"/>
    </source>
</evidence>
<feature type="transmembrane region" description="Helical" evidence="11">
    <location>
        <begin position="195"/>
        <end position="215"/>
    </location>
</feature>
<evidence type="ECO:0000256" key="2">
    <source>
        <dbReference type="ARBA" id="ARBA00022475"/>
    </source>
</evidence>
<evidence type="ECO:0000256" key="9">
    <source>
        <dbReference type="ARBA" id="ARBA00029447"/>
    </source>
</evidence>
<dbReference type="GO" id="GO:0007165">
    <property type="term" value="P:signal transduction"/>
    <property type="evidence" value="ECO:0007669"/>
    <property type="project" value="UniProtKB-KW"/>
</dbReference>
<dbReference type="GO" id="GO:0004888">
    <property type="term" value="F:transmembrane signaling receptor activity"/>
    <property type="evidence" value="ECO:0007669"/>
    <property type="project" value="TreeGrafter"/>
</dbReference>
<keyword evidence="3" id="KW-0488">Methylation</keyword>
<evidence type="ECO:0000259" key="14">
    <source>
        <dbReference type="PROSITE" id="PS50885"/>
    </source>
</evidence>
<feature type="domain" description="HAMP" evidence="14">
    <location>
        <begin position="217"/>
        <end position="269"/>
    </location>
</feature>
<dbReference type="CDD" id="cd11386">
    <property type="entry name" value="MCP_signal"/>
    <property type="match status" value="1"/>
</dbReference>
<keyword evidence="7 11" id="KW-1133">Transmembrane helix</keyword>
<keyword evidence="10" id="KW-0807">Transducer</keyword>
<dbReference type="PROSITE" id="PS50111">
    <property type="entry name" value="CHEMOTAXIS_TRANSDUC_2"/>
    <property type="match status" value="1"/>
</dbReference>
<dbReference type="SUPFAM" id="SSF58104">
    <property type="entry name" value="Methyl-accepting chemotaxis protein (MCP) signaling domain"/>
    <property type="match status" value="1"/>
</dbReference>
<dbReference type="InterPro" id="IPR003660">
    <property type="entry name" value="HAMP_dom"/>
</dbReference>
<evidence type="ECO:0000256" key="10">
    <source>
        <dbReference type="PROSITE-ProRule" id="PRU00284"/>
    </source>
</evidence>
<gene>
    <name evidence="15" type="ORF">H8K32_04470</name>
</gene>
<dbReference type="Pfam" id="PF00015">
    <property type="entry name" value="MCPsignal"/>
    <property type="match status" value="1"/>
</dbReference>
<evidence type="ECO:0000313" key="16">
    <source>
        <dbReference type="Proteomes" id="UP000634011"/>
    </source>
</evidence>
<keyword evidence="8 11" id="KW-0472">Membrane</keyword>
<feature type="domain" description="PAS" evidence="13">
    <location>
        <begin position="25"/>
        <end position="76"/>
    </location>
</feature>
<dbReference type="InterPro" id="IPR000014">
    <property type="entry name" value="PAS"/>
</dbReference>
<dbReference type="CDD" id="cd06225">
    <property type="entry name" value="HAMP"/>
    <property type="match status" value="1"/>
</dbReference>
<sequence length="544" mass="58660">MRNNQPNSGVEQFMSDGQSIVSKTNLKGIITYCNPYFIEISGYEQAELIGKPHNLVRHPDMPEAAFADLWSTIKEGLPWSGIVKNRCKNGDHYWVNANVTPLIENGHVVGYMSVRTKPGRAEVKAAEDLYHRMRTGQAKHIQLKHGKILSTTLGGKILNVLQMPAHHRLALGMSITLLFLVVWGGLHIATEGVSLWNIIGLIASITLVIYQWFVIQTTLLNPIQSALDSARAIAGGDLTRNIPLGDDSEMGQLMQALRQMNINLVSIIGDVRTNVRSISTGTQEIADANLDLSSRTESQASSLQKTAASMAQFADNVRQNSANANQANQLADQTSTIAKQGGEMVNRVGVTMQEINTSAKKIENIISLIDGIAFQTNILALNAAVEAARAGEQGRGFAVVASEVRNLAQRSASAAKEIKVLIDDSVSKVTQGNHMVNDTTNIMQTLVESVQKVTQVIHEISAASGEQSVGVEQMNSAVSQMDDITQQNAAMVEQAAASAANLAAEAKGLEQAVSVFILDRTHVHGTSIHRATIGAQIANKRNAP</sequence>
<evidence type="ECO:0000256" key="8">
    <source>
        <dbReference type="ARBA" id="ARBA00023136"/>
    </source>
</evidence>
<dbReference type="Gene3D" id="1.10.287.950">
    <property type="entry name" value="Methyl-accepting chemotaxis protein"/>
    <property type="match status" value="1"/>
</dbReference>
<dbReference type="FunFam" id="1.10.287.950:FF:000001">
    <property type="entry name" value="Methyl-accepting chemotaxis sensory transducer"/>
    <property type="match status" value="1"/>
</dbReference>
<dbReference type="Proteomes" id="UP000634011">
    <property type="component" value="Unassembled WGS sequence"/>
</dbReference>
<dbReference type="FunFam" id="3.30.450.20:FF:000046">
    <property type="entry name" value="Aerotaxis sensor receptor"/>
    <property type="match status" value="1"/>
</dbReference>
<dbReference type="Pfam" id="PF00672">
    <property type="entry name" value="HAMP"/>
    <property type="match status" value="1"/>
</dbReference>
<dbReference type="PANTHER" id="PTHR43531:SF14">
    <property type="entry name" value="METHYL-ACCEPTING CHEMOTAXIS PROTEIN I-RELATED"/>
    <property type="match status" value="1"/>
</dbReference>
<keyword evidence="6 11" id="KW-0812">Transmembrane</keyword>